<reference evidence="4 5" key="1">
    <citation type="journal article" date="2019" name="Nat. Med.">
        <title>A library of human gut bacterial isolates paired with longitudinal multiomics data enables mechanistic microbiome research.</title>
        <authorList>
            <person name="Poyet M."/>
            <person name="Groussin M."/>
            <person name="Gibbons S.M."/>
            <person name="Avila-Pacheco J."/>
            <person name="Jiang X."/>
            <person name="Kearney S.M."/>
            <person name="Perrotta A.R."/>
            <person name="Berdy B."/>
            <person name="Zhao S."/>
            <person name="Lieberman T.D."/>
            <person name="Swanson P.K."/>
            <person name="Smith M."/>
            <person name="Roesemann S."/>
            <person name="Alexander J.E."/>
            <person name="Rich S.A."/>
            <person name="Livny J."/>
            <person name="Vlamakis H."/>
            <person name="Clish C."/>
            <person name="Bullock K."/>
            <person name="Deik A."/>
            <person name="Scott J."/>
            <person name="Pierce K.A."/>
            <person name="Xavier R.J."/>
            <person name="Alm E.J."/>
        </authorList>
    </citation>
    <scope>NUCLEOTIDE SEQUENCE [LARGE SCALE GENOMIC DNA]</scope>
    <source>
        <strain evidence="2 4">BIOML-A4</strain>
        <strain evidence="3 5">BIOML-A5</strain>
    </source>
</reference>
<feature type="transmembrane region" description="Helical" evidence="1">
    <location>
        <begin position="121"/>
        <end position="138"/>
    </location>
</feature>
<proteinExistence type="predicted"/>
<gene>
    <name evidence="3" type="ORF">GKD88_17200</name>
    <name evidence="2" type="ORF">GKE08_17320</name>
</gene>
<dbReference type="Proteomes" id="UP000433575">
    <property type="component" value="Unassembled WGS sequence"/>
</dbReference>
<dbReference type="EMBL" id="WKPI01000046">
    <property type="protein sequence ID" value="MSC34859.1"/>
    <property type="molecule type" value="Genomic_DNA"/>
</dbReference>
<organism evidence="2 4">
    <name type="scientific">Holdemania massiliensis</name>
    <dbReference type="NCBI Taxonomy" id="1468449"/>
    <lineage>
        <taxon>Bacteria</taxon>
        <taxon>Bacillati</taxon>
        <taxon>Bacillota</taxon>
        <taxon>Erysipelotrichia</taxon>
        <taxon>Erysipelotrichales</taxon>
        <taxon>Erysipelotrichaceae</taxon>
        <taxon>Holdemania</taxon>
    </lineage>
</organism>
<accession>A0A6N7SC05</accession>
<evidence type="ECO:0000313" key="5">
    <source>
        <dbReference type="Proteomes" id="UP000480929"/>
    </source>
</evidence>
<feature type="transmembrane region" description="Helical" evidence="1">
    <location>
        <begin position="80"/>
        <end position="100"/>
    </location>
</feature>
<dbReference type="AlphaFoldDB" id="A0A6N7SC05"/>
<dbReference type="RefSeq" id="WP_154240457.1">
    <property type="nucleotide sequence ID" value="NZ_CALJPI010000250.1"/>
</dbReference>
<evidence type="ECO:0000313" key="3">
    <source>
        <dbReference type="EMBL" id="MSC34859.1"/>
    </source>
</evidence>
<evidence type="ECO:0000313" key="2">
    <source>
        <dbReference type="EMBL" id="MSA91088.1"/>
    </source>
</evidence>
<dbReference type="EMBL" id="WKPJ01000043">
    <property type="protein sequence ID" value="MSA91088.1"/>
    <property type="molecule type" value="Genomic_DNA"/>
</dbReference>
<dbReference type="OrthoDB" id="9979909at2"/>
<keyword evidence="1" id="KW-0812">Transmembrane</keyword>
<sequence>MKIQCEHCGENLTKTVRTAFACYDAGPLECPHCHALQSRSLTEIDFLMDQLLTLLLILGLILLLPALMQVRSELLPLANLISLGGGILFLDQFRLFLYHFSPSISRPLSPQAQLSVKNRFNALRLIYIGILVFIFMVFNAVFPLFILLLISLGLVSIRLMVLLFH</sequence>
<feature type="transmembrane region" description="Helical" evidence="1">
    <location>
        <begin position="46"/>
        <end position="68"/>
    </location>
</feature>
<evidence type="ECO:0000313" key="4">
    <source>
        <dbReference type="Proteomes" id="UP000433575"/>
    </source>
</evidence>
<keyword evidence="1" id="KW-0472">Membrane</keyword>
<keyword evidence="5" id="KW-1185">Reference proteome</keyword>
<protein>
    <submittedName>
        <fullName evidence="2">Uncharacterized protein</fullName>
    </submittedName>
</protein>
<dbReference type="Proteomes" id="UP000480929">
    <property type="component" value="Unassembled WGS sequence"/>
</dbReference>
<comment type="caution">
    <text evidence="2">The sequence shown here is derived from an EMBL/GenBank/DDBJ whole genome shotgun (WGS) entry which is preliminary data.</text>
</comment>
<keyword evidence="1" id="KW-1133">Transmembrane helix</keyword>
<evidence type="ECO:0000256" key="1">
    <source>
        <dbReference type="SAM" id="Phobius"/>
    </source>
</evidence>
<feature type="transmembrane region" description="Helical" evidence="1">
    <location>
        <begin position="144"/>
        <end position="164"/>
    </location>
</feature>
<name>A0A6N7SC05_9FIRM</name>